<sequence length="1086" mass="116143">MKVKGNGKGNGKGKGKERRRDVVDKGKGKTRVVDVHRWDSQDEGGNVDGDETEVEVDMYGRTIEPSARIRDYRSCSPPNRIIVRSPSPASSSSMRSTRFNLHLPDPPHGIHVKHLPEQEEVTTEVMEEEMPPKLRKRWIHKEAEALKGASGAVDTAAAKVQNITENGVVTMGLGIVQTGLRAVIRSKEEQEMPLPPPGVVAVPTTSPSDSFAKLSLRSPAILTSGTHGTGRFAVVAAHMESPMHSWSPFKRVEDVSAGEGQEVSEDVLRDGQAEPTSKASIKSPSKHSPPMPETTLPVSPVVSVEVLYASPPHLLKQPSSPETTHNSPLTLRANARPSFKLTSSAMSIHSLLSPSPSLGLSPKPSLSSVYAQEDTSIRSSIQPSPTVEENPSQRPPSPPLQNQFDRIPPPSVIQEGNENAMDVDPSPLIPELKLRSHDTLQMEQQQQQREHATMVSQPSTPTSATSHPVVKHAVSSPLSPPPPSSPMADMRDSSQPPTTPPTHRSLSMRTALPPLFSVATPLPTIVVSASPPSSPSSRCSVIRSLSPVTAMTSSPVHQTQTLTTTLEHEGPPPASAESPPDRSSACSPSPDLTHYPPYVPGQSPSAGCVSPRLHVKSPSPSPSLPPASVRPPSPAPAPKVKMSLKDFAMRKKKMREEGLTKSIQASPMSTTSALGTEMDEGGSVNENGVASSDTAQDAIDAIEVEEQTAGLAKSHIKPAQSTDDEVVKAGDIMEMDVKCLPASLEGLRSASPVDIDRLSSVTTSDAHSIFVTASVLPDAKMDDKPHIQISKPAEPTRVNGHPPFASSTLHNSKTNQSDDPVVVSAQPKLPPPLKPAATKEAKAELIEDIIPPESASTFLPSLPPTTAASEIDTGSRPTLQSSAPPSNILAPQPPAPPPLLSTILPSPAVRPSQVPPPPNTHPRQFSSQEEGEISHVDEMPFARRTDLGRPRLPRSSPPTQPRLFHATTASSPLPIAHGQQTPYQSPGSSHHSSSAPRFSRPIPSAPRALRNSALFAQSNQPAYTTPPPNLPARSYSGSHYTPRGPSADRDYQRGRQLEWDREDRRQFRSHSKMVSKGGGGSGSWNR</sequence>
<feature type="region of interest" description="Disordered" evidence="1">
    <location>
        <begin position="257"/>
        <end position="297"/>
    </location>
</feature>
<feature type="compositionally biased region" description="Low complexity" evidence="1">
    <location>
        <begin position="575"/>
        <end position="585"/>
    </location>
</feature>
<feature type="region of interest" description="Disordered" evidence="1">
    <location>
        <begin position="356"/>
        <end position="507"/>
    </location>
</feature>
<gene>
    <name evidence="2" type="ORF">BDQ12DRAFT_688889</name>
</gene>
<feature type="compositionally biased region" description="Low complexity" evidence="1">
    <location>
        <begin position="900"/>
        <end position="912"/>
    </location>
</feature>
<feature type="compositionally biased region" description="Basic residues" evidence="1">
    <location>
        <begin position="1"/>
        <end position="17"/>
    </location>
</feature>
<feature type="compositionally biased region" description="Polar residues" evidence="1">
    <location>
        <begin position="805"/>
        <end position="818"/>
    </location>
</feature>
<feature type="compositionally biased region" description="Polar residues" evidence="1">
    <location>
        <begin position="854"/>
        <end position="868"/>
    </location>
</feature>
<feature type="compositionally biased region" description="Basic and acidic residues" evidence="1">
    <location>
        <begin position="18"/>
        <end position="40"/>
    </location>
</feature>
<dbReference type="OrthoDB" id="79252at2759"/>
<proteinExistence type="predicted"/>
<organism evidence="2 3">
    <name type="scientific">Crucibulum laeve</name>
    <dbReference type="NCBI Taxonomy" id="68775"/>
    <lineage>
        <taxon>Eukaryota</taxon>
        <taxon>Fungi</taxon>
        <taxon>Dikarya</taxon>
        <taxon>Basidiomycota</taxon>
        <taxon>Agaricomycotina</taxon>
        <taxon>Agaricomycetes</taxon>
        <taxon>Agaricomycetidae</taxon>
        <taxon>Agaricales</taxon>
        <taxon>Agaricineae</taxon>
        <taxon>Nidulariaceae</taxon>
        <taxon>Crucibulum</taxon>
    </lineage>
</organism>
<feature type="compositionally biased region" description="Pro residues" evidence="1">
    <location>
        <begin position="619"/>
        <end position="637"/>
    </location>
</feature>
<dbReference type="Proteomes" id="UP000308652">
    <property type="component" value="Unassembled WGS sequence"/>
</dbReference>
<evidence type="ECO:0000313" key="2">
    <source>
        <dbReference type="EMBL" id="TFK35005.1"/>
    </source>
</evidence>
<feature type="compositionally biased region" description="Polar residues" evidence="1">
    <location>
        <begin position="978"/>
        <end position="987"/>
    </location>
</feature>
<dbReference type="STRING" id="68775.A0A5C3LQC3"/>
<name>A0A5C3LQC3_9AGAR</name>
<feature type="compositionally biased region" description="Polar residues" evidence="1">
    <location>
        <begin position="274"/>
        <end position="283"/>
    </location>
</feature>
<feature type="compositionally biased region" description="Polar residues" evidence="1">
    <location>
        <begin position="369"/>
        <end position="392"/>
    </location>
</feature>
<feature type="compositionally biased region" description="Basic and acidic residues" evidence="1">
    <location>
        <begin position="932"/>
        <end position="949"/>
    </location>
</feature>
<feature type="compositionally biased region" description="Basic and acidic residues" evidence="1">
    <location>
        <begin position="1046"/>
        <end position="1066"/>
    </location>
</feature>
<dbReference type="EMBL" id="ML213626">
    <property type="protein sequence ID" value="TFK35005.1"/>
    <property type="molecule type" value="Genomic_DNA"/>
</dbReference>
<evidence type="ECO:0000256" key="1">
    <source>
        <dbReference type="SAM" id="MobiDB-lite"/>
    </source>
</evidence>
<protein>
    <submittedName>
        <fullName evidence="2">Uncharacterized protein</fullName>
    </submittedName>
</protein>
<dbReference type="AlphaFoldDB" id="A0A5C3LQC3"/>
<feature type="compositionally biased region" description="Low complexity" evidence="1">
    <location>
        <begin position="356"/>
        <end position="368"/>
    </location>
</feature>
<feature type="region of interest" description="Disordered" evidence="1">
    <location>
        <begin position="790"/>
        <end position="1086"/>
    </location>
</feature>
<feature type="compositionally biased region" description="Polar residues" evidence="1">
    <location>
        <begin position="493"/>
        <end position="507"/>
    </location>
</feature>
<feature type="compositionally biased region" description="Polar residues" evidence="1">
    <location>
        <begin position="1014"/>
        <end position="1023"/>
    </location>
</feature>
<reference evidence="2 3" key="1">
    <citation type="journal article" date="2019" name="Nat. Ecol. Evol.">
        <title>Megaphylogeny resolves global patterns of mushroom evolution.</title>
        <authorList>
            <person name="Varga T."/>
            <person name="Krizsan K."/>
            <person name="Foldi C."/>
            <person name="Dima B."/>
            <person name="Sanchez-Garcia M."/>
            <person name="Sanchez-Ramirez S."/>
            <person name="Szollosi G.J."/>
            <person name="Szarkandi J.G."/>
            <person name="Papp V."/>
            <person name="Albert L."/>
            <person name="Andreopoulos W."/>
            <person name="Angelini C."/>
            <person name="Antonin V."/>
            <person name="Barry K.W."/>
            <person name="Bougher N.L."/>
            <person name="Buchanan P."/>
            <person name="Buyck B."/>
            <person name="Bense V."/>
            <person name="Catcheside P."/>
            <person name="Chovatia M."/>
            <person name="Cooper J."/>
            <person name="Damon W."/>
            <person name="Desjardin D."/>
            <person name="Finy P."/>
            <person name="Geml J."/>
            <person name="Haridas S."/>
            <person name="Hughes K."/>
            <person name="Justo A."/>
            <person name="Karasinski D."/>
            <person name="Kautmanova I."/>
            <person name="Kiss B."/>
            <person name="Kocsube S."/>
            <person name="Kotiranta H."/>
            <person name="LaButti K.M."/>
            <person name="Lechner B.E."/>
            <person name="Liimatainen K."/>
            <person name="Lipzen A."/>
            <person name="Lukacs Z."/>
            <person name="Mihaltcheva S."/>
            <person name="Morgado L.N."/>
            <person name="Niskanen T."/>
            <person name="Noordeloos M.E."/>
            <person name="Ohm R.A."/>
            <person name="Ortiz-Santana B."/>
            <person name="Ovrebo C."/>
            <person name="Racz N."/>
            <person name="Riley R."/>
            <person name="Savchenko A."/>
            <person name="Shiryaev A."/>
            <person name="Soop K."/>
            <person name="Spirin V."/>
            <person name="Szebenyi C."/>
            <person name="Tomsovsky M."/>
            <person name="Tulloss R.E."/>
            <person name="Uehling J."/>
            <person name="Grigoriev I.V."/>
            <person name="Vagvolgyi C."/>
            <person name="Papp T."/>
            <person name="Martin F.M."/>
            <person name="Miettinen O."/>
            <person name="Hibbett D.S."/>
            <person name="Nagy L.G."/>
        </authorList>
    </citation>
    <scope>NUCLEOTIDE SEQUENCE [LARGE SCALE GENOMIC DNA]</scope>
    <source>
        <strain evidence="2 3">CBS 166.37</strain>
    </source>
</reference>
<keyword evidence="3" id="KW-1185">Reference proteome</keyword>
<accession>A0A5C3LQC3</accession>
<feature type="compositionally biased region" description="Gly residues" evidence="1">
    <location>
        <begin position="1076"/>
        <end position="1086"/>
    </location>
</feature>
<feature type="region of interest" description="Disordered" evidence="1">
    <location>
        <begin position="1"/>
        <end position="54"/>
    </location>
</feature>
<feature type="region of interest" description="Disordered" evidence="1">
    <location>
        <begin position="71"/>
        <end position="96"/>
    </location>
</feature>
<evidence type="ECO:0000313" key="3">
    <source>
        <dbReference type="Proteomes" id="UP000308652"/>
    </source>
</evidence>
<feature type="compositionally biased region" description="Polar residues" evidence="1">
    <location>
        <begin position="454"/>
        <end position="466"/>
    </location>
</feature>
<feature type="region of interest" description="Disordered" evidence="1">
    <location>
        <begin position="548"/>
        <end position="642"/>
    </location>
</feature>
<feature type="compositionally biased region" description="Low complexity" evidence="1">
    <location>
        <begin position="84"/>
        <end position="96"/>
    </location>
</feature>